<name>A0ACC2UTD7_9FUNG</name>
<accession>A0ACC2UTD7</accession>
<evidence type="ECO:0000313" key="1">
    <source>
        <dbReference type="EMBL" id="KAJ9089612.1"/>
    </source>
</evidence>
<organism evidence="1 2">
    <name type="scientific">Entomophthora muscae</name>
    <dbReference type="NCBI Taxonomy" id="34485"/>
    <lineage>
        <taxon>Eukaryota</taxon>
        <taxon>Fungi</taxon>
        <taxon>Fungi incertae sedis</taxon>
        <taxon>Zoopagomycota</taxon>
        <taxon>Entomophthoromycotina</taxon>
        <taxon>Entomophthoromycetes</taxon>
        <taxon>Entomophthorales</taxon>
        <taxon>Entomophthoraceae</taxon>
        <taxon>Entomophthora</taxon>
    </lineage>
</organism>
<dbReference type="EMBL" id="QTSX02000037">
    <property type="protein sequence ID" value="KAJ9089612.1"/>
    <property type="molecule type" value="Genomic_DNA"/>
</dbReference>
<sequence length="335" mass="36857">MSPEFKAFLGVVVLLVSSCLDALGYNIQRRDHCKNNASAKPRKECYRKYWHLGLYIYIGSSVIGNIVGLQLINAHCVAPLTTSSLVFNVIFARYLVGSRITRKDMVGTAIIIFAILSLLAVTALAPTREDKVAVIFQELKALFNTTAFLVCIISLNAILIVGMFVYLFLAPKAIRVKDEIRKRNLATSFRCLESCATIFQAMHSGQWSSDGFSALIVLGVDITGALQLFCLNGGLKLADNVLVGPVFSSVYNVFALFNTLVFLKKYELTRAWAICLTGLIVIVLVIGIVILASQLKPEAVDLPRLKTPRNQTYNIPLIAKDTICSDNAPCDSPWD</sequence>
<evidence type="ECO:0000313" key="2">
    <source>
        <dbReference type="Proteomes" id="UP001165960"/>
    </source>
</evidence>
<comment type="caution">
    <text evidence="1">The sequence shown here is derived from an EMBL/GenBank/DDBJ whole genome shotgun (WGS) entry which is preliminary data.</text>
</comment>
<protein>
    <submittedName>
        <fullName evidence="1">Uncharacterized protein</fullName>
    </submittedName>
</protein>
<dbReference type="Proteomes" id="UP001165960">
    <property type="component" value="Unassembled WGS sequence"/>
</dbReference>
<reference evidence="1" key="1">
    <citation type="submission" date="2022-04" db="EMBL/GenBank/DDBJ databases">
        <title>Genome of the entomopathogenic fungus Entomophthora muscae.</title>
        <authorList>
            <person name="Elya C."/>
            <person name="Lovett B.R."/>
            <person name="Lee E."/>
            <person name="Macias A.M."/>
            <person name="Hajek A.E."/>
            <person name="De Bivort B.L."/>
            <person name="Kasson M.T."/>
            <person name="De Fine Licht H.H."/>
            <person name="Stajich J.E."/>
        </authorList>
    </citation>
    <scope>NUCLEOTIDE SEQUENCE</scope>
    <source>
        <strain evidence="1">Berkeley</strain>
    </source>
</reference>
<keyword evidence="2" id="KW-1185">Reference proteome</keyword>
<gene>
    <name evidence="1" type="ORF">DSO57_1010984</name>
</gene>
<proteinExistence type="predicted"/>